<protein>
    <submittedName>
        <fullName evidence="1">5'(3')-deoxyribonucleotidase protein</fullName>
    </submittedName>
</protein>
<dbReference type="Proteomes" id="UP000827976">
    <property type="component" value="Chromosome 6"/>
</dbReference>
<dbReference type="EMBL" id="CM037016">
    <property type="protein sequence ID" value="KAH7680017.1"/>
    <property type="molecule type" value="Genomic_DNA"/>
</dbReference>
<sequence>MLLKGEKLLRLIQPRHCRWFLRINRGFMALNKNAVTCSSCFQGFSHLSNASDSHKLISTRHWVNMGTASRPGFETALSLKCSMDHHNALPRKFEDDDRDHHHDHELARAYAAAPYSLLLSDSDVISRRDLGSKVVNEHGASRHGRPLGFLEHTMPKKMVVAVDVDEVLGSFLSALNKFIADRYSSNHSLSEYYVYEFFKIWNCTRAEADIRVHEFFKTPYFKKGIHPIPGARLTLEKLSTFCDLSVVTSRQNAIKDLTLEWIGEHYPGLFQEVHFGNHFALDGQSRSKSEICRSLGAQVLIDDNPRYALECAEVGLKVLLFDYNNSYPWSKSDSAVSHPLVTKVHNWQEVEQTLASWILS</sequence>
<evidence type="ECO:0000313" key="2">
    <source>
        <dbReference type="Proteomes" id="UP000827976"/>
    </source>
</evidence>
<comment type="caution">
    <text evidence="1">The sequence shown here is derived from an EMBL/GenBank/DDBJ whole genome shotgun (WGS) entry which is preliminary data.</text>
</comment>
<proteinExistence type="predicted"/>
<organism evidence="1 2">
    <name type="scientific">Dioscorea alata</name>
    <name type="common">Purple yam</name>
    <dbReference type="NCBI Taxonomy" id="55571"/>
    <lineage>
        <taxon>Eukaryota</taxon>
        <taxon>Viridiplantae</taxon>
        <taxon>Streptophyta</taxon>
        <taxon>Embryophyta</taxon>
        <taxon>Tracheophyta</taxon>
        <taxon>Spermatophyta</taxon>
        <taxon>Magnoliopsida</taxon>
        <taxon>Liliopsida</taxon>
        <taxon>Dioscoreales</taxon>
        <taxon>Dioscoreaceae</taxon>
        <taxon>Dioscorea</taxon>
    </lineage>
</organism>
<evidence type="ECO:0000313" key="1">
    <source>
        <dbReference type="EMBL" id="KAH7680017.1"/>
    </source>
</evidence>
<reference evidence="2" key="1">
    <citation type="journal article" date="2022" name="Nat. Commun.">
        <title>Chromosome evolution and the genetic basis of agronomically important traits in greater yam.</title>
        <authorList>
            <person name="Bredeson J.V."/>
            <person name="Lyons J.B."/>
            <person name="Oniyinde I.O."/>
            <person name="Okereke N.R."/>
            <person name="Kolade O."/>
            <person name="Nnabue I."/>
            <person name="Nwadili C.O."/>
            <person name="Hribova E."/>
            <person name="Parker M."/>
            <person name="Nwogha J."/>
            <person name="Shu S."/>
            <person name="Carlson J."/>
            <person name="Kariba R."/>
            <person name="Muthemba S."/>
            <person name="Knop K."/>
            <person name="Barton G.J."/>
            <person name="Sherwood A.V."/>
            <person name="Lopez-Montes A."/>
            <person name="Asiedu R."/>
            <person name="Jamnadass R."/>
            <person name="Muchugi A."/>
            <person name="Goodstein D."/>
            <person name="Egesi C.N."/>
            <person name="Featherston J."/>
            <person name="Asfaw A."/>
            <person name="Simpson G.G."/>
            <person name="Dolezel J."/>
            <person name="Hendre P.S."/>
            <person name="Van Deynze A."/>
            <person name="Kumar P.L."/>
            <person name="Obidiegwu J.E."/>
            <person name="Bhattacharjee R."/>
            <person name="Rokhsar D.S."/>
        </authorList>
    </citation>
    <scope>NUCLEOTIDE SEQUENCE [LARGE SCALE GENOMIC DNA]</scope>
    <source>
        <strain evidence="2">cv. TDa95/00328</strain>
    </source>
</reference>
<accession>A0ACB7VZ68</accession>
<name>A0ACB7VZ68_DIOAL</name>
<keyword evidence="2" id="KW-1185">Reference proteome</keyword>
<gene>
    <name evidence="1" type="ORF">IHE45_06G097000</name>
</gene>